<protein>
    <submittedName>
        <fullName evidence="1">Uncharacterized protein</fullName>
    </submittedName>
</protein>
<dbReference type="EMBL" id="FNVB01000006">
    <property type="protein sequence ID" value="SEG84230.1"/>
    <property type="molecule type" value="Genomic_DNA"/>
</dbReference>
<dbReference type="Proteomes" id="UP000236729">
    <property type="component" value="Unassembled WGS sequence"/>
</dbReference>
<dbReference type="RefSeq" id="WP_235863454.1">
    <property type="nucleotide sequence ID" value="NZ_FNVB01000006.1"/>
</dbReference>
<accession>A0A1H6DG82</accession>
<evidence type="ECO:0000313" key="3">
    <source>
        <dbReference type="Proteomes" id="UP000199690"/>
    </source>
</evidence>
<keyword evidence="3" id="KW-1185">Reference proteome</keyword>
<evidence type="ECO:0000313" key="1">
    <source>
        <dbReference type="EMBL" id="SEG84230.1"/>
    </source>
</evidence>
<organism evidence="1 4">
    <name type="scientific">Saccharopolyspora kobensis</name>
    <dbReference type="NCBI Taxonomy" id="146035"/>
    <lineage>
        <taxon>Bacteria</taxon>
        <taxon>Bacillati</taxon>
        <taxon>Actinomycetota</taxon>
        <taxon>Actinomycetes</taxon>
        <taxon>Pseudonocardiales</taxon>
        <taxon>Pseudonocardiaceae</taxon>
        <taxon>Saccharopolyspora</taxon>
    </lineage>
</organism>
<evidence type="ECO:0000313" key="4">
    <source>
        <dbReference type="Proteomes" id="UP000236729"/>
    </source>
</evidence>
<reference evidence="3 4" key="1">
    <citation type="submission" date="2016-10" db="EMBL/GenBank/DDBJ databases">
        <authorList>
            <person name="Varghese N."/>
            <person name="Submissions S."/>
        </authorList>
    </citation>
    <scope>NUCLEOTIDE SEQUENCE [LARGE SCALE GENOMIC DNA]</scope>
    <source>
        <strain evidence="4">ATCC 20501</strain>
        <strain evidence="2 3">CGMCC 4.3529</strain>
    </source>
</reference>
<dbReference type="Proteomes" id="UP000199690">
    <property type="component" value="Unassembled WGS sequence"/>
</dbReference>
<accession>A0A1I1RFI9</accession>
<proteinExistence type="predicted"/>
<evidence type="ECO:0000313" key="2">
    <source>
        <dbReference type="EMBL" id="SFD29180.1"/>
    </source>
</evidence>
<reference evidence="1" key="2">
    <citation type="submission" date="2016-10" db="EMBL/GenBank/DDBJ databases">
        <authorList>
            <person name="de Groot N.N."/>
        </authorList>
    </citation>
    <scope>NUCLEOTIDE SEQUENCE [LARGE SCALE GENOMIC DNA]</scope>
    <source>
        <strain evidence="1">ATCC 20501</strain>
    </source>
</reference>
<sequence length="119" mass="12883">MDVFVWGSADTGRAVRVLQAVRGFDALDGPVGAADLFGVRDGVLVELRHSDPGGLQVRFVDGTRPGRAAVVARSFLWMITRRGGVDEALLVGPGETRLRFRSGRIQHLEPLDSEAVQDD</sequence>
<name>A0A1H6DG82_9PSEU</name>
<gene>
    <name evidence="1" type="ORF">SAMN02982929_04394</name>
    <name evidence="2" type="ORF">SAMN05216506_103397</name>
</gene>
<dbReference type="AlphaFoldDB" id="A0A1H6DG82"/>
<dbReference type="EMBL" id="FOME01000003">
    <property type="protein sequence ID" value="SFD29180.1"/>
    <property type="molecule type" value="Genomic_DNA"/>
</dbReference>